<name>A0A067R148_ZOONE</name>
<evidence type="ECO:0000313" key="2">
    <source>
        <dbReference type="EMBL" id="KDR15654.1"/>
    </source>
</evidence>
<evidence type="ECO:0000313" key="3">
    <source>
        <dbReference type="Proteomes" id="UP000027135"/>
    </source>
</evidence>
<dbReference type="InParanoid" id="A0A067R148"/>
<evidence type="ECO:0000256" key="1">
    <source>
        <dbReference type="SAM" id="MobiDB-lite"/>
    </source>
</evidence>
<dbReference type="PANTHER" id="PTHR16525">
    <property type="entry name" value="PROTEIN C12ORF4"/>
    <property type="match status" value="1"/>
</dbReference>
<sequence>MHMRRFVKSYRLLEPLQANGRIGIKTEQSLLASSRVMMTADQESVERTFVFQFPTCTTKQEYRLEVPIYIPYSGSIKELTQRLISSFKLPCYVEKDLQPALVKFVKEQTIKYYDDVSEKLIQSARSGDIDVEEVIKTWEKAFRQETVEYTEPQGATDEELFSTVYHKLVHSPALEAMLQVEHSYALAVRELTGQRDEQVAALIQKQTQEMASAVEGFNVYSSEQDINQLAAHHFEDQNLLQGKWNSEVDTLKETQRKEYREWLMKMLEEHQTNVTLPTPTNSPLTARAPRIFHSGSQEDNMPVHRLEESFTIHLGSQMKQMHNIRILSADVLDFCRIRPQASSGSLDPQPQRLQTALALYSNDLYGLVILTDSHIGSYSGLSKELNEVCQHSTDFHFPSVDDQLEKIRDEAKEAVAWRQSHWGRSSSGEHLVTLTSSEKQSRRSGSTKNLQTGDVYITRHSNLAEVHVIFHMVVDDSLRSSDINSRHPVILGLRNILKTACSKDITTLTVPVLLVHEMTEEMTVAWCTKRAELVFKCVKGFMIETASWGGSELKNLQFLVPKGISEEVFGTLATMLPSIFRVSNPLVFKASSSTPHTPKSG</sequence>
<dbReference type="FunCoup" id="A0A067R148">
    <property type="interactions" value="2197"/>
</dbReference>
<keyword evidence="3" id="KW-1185">Reference proteome</keyword>
<dbReference type="GO" id="GO:0005737">
    <property type="term" value="C:cytoplasm"/>
    <property type="evidence" value="ECO:0007669"/>
    <property type="project" value="TreeGrafter"/>
</dbReference>
<dbReference type="InterPro" id="IPR019311">
    <property type="entry name" value="Fy-3"/>
</dbReference>
<dbReference type="EMBL" id="KK852818">
    <property type="protein sequence ID" value="KDR15654.1"/>
    <property type="molecule type" value="Genomic_DNA"/>
</dbReference>
<gene>
    <name evidence="2" type="ORF">L798_09730</name>
</gene>
<protein>
    <submittedName>
        <fullName evidence="2">Uncharacterized protein</fullName>
    </submittedName>
</protein>
<dbReference type="Pfam" id="PF10154">
    <property type="entry name" value="Fy-3"/>
    <property type="match status" value="1"/>
</dbReference>
<dbReference type="eggNOG" id="KOG4506">
    <property type="taxonomic scope" value="Eukaryota"/>
</dbReference>
<accession>A0A067R148</accession>
<organism evidence="2 3">
    <name type="scientific">Zootermopsis nevadensis</name>
    <name type="common">Dampwood termite</name>
    <dbReference type="NCBI Taxonomy" id="136037"/>
    <lineage>
        <taxon>Eukaryota</taxon>
        <taxon>Metazoa</taxon>
        <taxon>Ecdysozoa</taxon>
        <taxon>Arthropoda</taxon>
        <taxon>Hexapoda</taxon>
        <taxon>Insecta</taxon>
        <taxon>Pterygota</taxon>
        <taxon>Neoptera</taxon>
        <taxon>Polyneoptera</taxon>
        <taxon>Dictyoptera</taxon>
        <taxon>Blattodea</taxon>
        <taxon>Blattoidea</taxon>
        <taxon>Termitoidae</taxon>
        <taxon>Termopsidae</taxon>
        <taxon>Zootermopsis</taxon>
    </lineage>
</organism>
<dbReference type="PANTHER" id="PTHR16525:SF0">
    <property type="entry name" value="PROTEIN C12ORF4"/>
    <property type="match status" value="1"/>
</dbReference>
<dbReference type="OMA" id="CKHKRSH"/>
<dbReference type="Proteomes" id="UP000027135">
    <property type="component" value="Unassembled WGS sequence"/>
</dbReference>
<proteinExistence type="predicted"/>
<reference evidence="2 3" key="1">
    <citation type="journal article" date="2014" name="Nat. Commun.">
        <title>Molecular traces of alternative social organization in a termite genome.</title>
        <authorList>
            <person name="Terrapon N."/>
            <person name="Li C."/>
            <person name="Robertson H.M."/>
            <person name="Ji L."/>
            <person name="Meng X."/>
            <person name="Booth W."/>
            <person name="Chen Z."/>
            <person name="Childers C.P."/>
            <person name="Glastad K.M."/>
            <person name="Gokhale K."/>
            <person name="Gowin J."/>
            <person name="Gronenberg W."/>
            <person name="Hermansen R.A."/>
            <person name="Hu H."/>
            <person name="Hunt B.G."/>
            <person name="Huylmans A.K."/>
            <person name="Khalil S.M."/>
            <person name="Mitchell R.D."/>
            <person name="Munoz-Torres M.C."/>
            <person name="Mustard J.A."/>
            <person name="Pan H."/>
            <person name="Reese J.T."/>
            <person name="Scharf M.E."/>
            <person name="Sun F."/>
            <person name="Vogel H."/>
            <person name="Xiao J."/>
            <person name="Yang W."/>
            <person name="Yang Z."/>
            <person name="Yang Z."/>
            <person name="Zhou J."/>
            <person name="Zhu J."/>
            <person name="Brent C.S."/>
            <person name="Elsik C.G."/>
            <person name="Goodisman M.A."/>
            <person name="Liberles D.A."/>
            <person name="Roe R.M."/>
            <person name="Vargo E.L."/>
            <person name="Vilcinskas A."/>
            <person name="Wang J."/>
            <person name="Bornberg-Bauer E."/>
            <person name="Korb J."/>
            <person name="Zhang G."/>
            <person name="Liebig J."/>
        </authorList>
    </citation>
    <scope>NUCLEOTIDE SEQUENCE [LARGE SCALE GENOMIC DNA]</scope>
    <source>
        <tissue evidence="2">Whole organism</tissue>
    </source>
</reference>
<dbReference type="AlphaFoldDB" id="A0A067R148"/>
<dbReference type="STRING" id="136037.A0A067R148"/>
<feature type="region of interest" description="Disordered" evidence="1">
    <location>
        <begin position="428"/>
        <end position="448"/>
    </location>
</feature>